<feature type="compositionally biased region" description="Polar residues" evidence="8">
    <location>
        <begin position="230"/>
        <end position="246"/>
    </location>
</feature>
<dbReference type="InterPro" id="IPR017243">
    <property type="entry name" value="Bloc1s5"/>
</dbReference>
<dbReference type="GO" id="GO:0070072">
    <property type="term" value="P:vacuolar proton-transporting V-type ATPase complex assembly"/>
    <property type="evidence" value="ECO:0007669"/>
    <property type="project" value="InterPro"/>
</dbReference>
<organism evidence="10 11">
    <name type="scientific">Brenthis ino</name>
    <name type="common">lesser marbled fritillary</name>
    <dbReference type="NCBI Taxonomy" id="405034"/>
    <lineage>
        <taxon>Eukaryota</taxon>
        <taxon>Metazoa</taxon>
        <taxon>Ecdysozoa</taxon>
        <taxon>Arthropoda</taxon>
        <taxon>Hexapoda</taxon>
        <taxon>Insecta</taxon>
        <taxon>Pterygota</taxon>
        <taxon>Neoptera</taxon>
        <taxon>Endopterygota</taxon>
        <taxon>Lepidoptera</taxon>
        <taxon>Glossata</taxon>
        <taxon>Ditrysia</taxon>
        <taxon>Papilionoidea</taxon>
        <taxon>Nymphalidae</taxon>
        <taxon>Heliconiinae</taxon>
        <taxon>Argynnini</taxon>
        <taxon>Brenthis</taxon>
    </lineage>
</organism>
<evidence type="ECO:0000313" key="10">
    <source>
        <dbReference type="EMBL" id="CAH0724681.1"/>
    </source>
</evidence>
<dbReference type="Proteomes" id="UP000838878">
    <property type="component" value="Chromosome 4"/>
</dbReference>
<dbReference type="PANTHER" id="PTHR31394:SF1">
    <property type="entry name" value="TRANSMEMBRANE PROTEIN 199"/>
    <property type="match status" value="1"/>
</dbReference>
<reference evidence="10" key="1">
    <citation type="submission" date="2021-12" db="EMBL/GenBank/DDBJ databases">
        <authorList>
            <person name="Martin H S."/>
        </authorList>
    </citation>
    <scope>NUCLEOTIDE SEQUENCE</scope>
</reference>
<dbReference type="InterPro" id="IPR021013">
    <property type="entry name" value="ATPase_Vma12"/>
</dbReference>
<evidence type="ECO:0000256" key="9">
    <source>
        <dbReference type="SAM" id="Phobius"/>
    </source>
</evidence>
<feature type="non-terminal residue" evidence="10">
    <location>
        <position position="484"/>
    </location>
</feature>
<dbReference type="OrthoDB" id="19981at2759"/>
<feature type="region of interest" description="Disordered" evidence="8">
    <location>
        <begin position="207"/>
        <end position="293"/>
    </location>
</feature>
<dbReference type="GO" id="GO:0031083">
    <property type="term" value="C:BLOC-1 complex"/>
    <property type="evidence" value="ECO:0007669"/>
    <property type="project" value="InterPro"/>
</dbReference>
<proteinExistence type="inferred from homology"/>
<keyword evidence="7 9" id="KW-0472">Membrane</keyword>
<keyword evidence="11" id="KW-1185">Reference proteome</keyword>
<keyword evidence="4 9" id="KW-0812">Transmembrane</keyword>
<protein>
    <recommendedName>
        <fullName evidence="3">Biogenesis of lysosome-related organelles complex 1 subunit 5</fullName>
    </recommendedName>
</protein>
<dbReference type="Pfam" id="PF14942">
    <property type="entry name" value="Muted"/>
    <property type="match status" value="1"/>
</dbReference>
<dbReference type="Pfam" id="PF11712">
    <property type="entry name" value="Vma12"/>
    <property type="match status" value="1"/>
</dbReference>
<comment type="similarity">
    <text evidence="2">Belongs to the BLOC1S5 family.</text>
</comment>
<evidence type="ECO:0000256" key="8">
    <source>
        <dbReference type="SAM" id="MobiDB-lite"/>
    </source>
</evidence>
<name>A0A8J9YFW5_9NEOP</name>
<evidence type="ECO:0000256" key="6">
    <source>
        <dbReference type="ARBA" id="ARBA00022989"/>
    </source>
</evidence>
<dbReference type="AlphaFoldDB" id="A0A8J9YFW5"/>
<feature type="transmembrane region" description="Helical" evidence="9">
    <location>
        <begin position="426"/>
        <end position="449"/>
    </location>
</feature>
<sequence length="484" mass="56379">MTELSREISQVWSRLFDHRPFLNGEIKFMLKEFEEKRGDREVENLFAILENLTDIKDTQVEKIIKSSNTALPVLGEKLNQALKLSEEIEKEYLEVQKAYKQKVAENRERRQKDWDQFIDDMNFRCQRIDNTFEEKEEELRDFIDNQKPIFLTTSDIEKLKKIEKLFYESDKTSTCKDIPKYEDNDNILKVSAEKDINDHVKGLSKESINKDKISKASAEEDINNHVRDLSNGSTNEGDKINISNASAEKDTDNHVNDFSKESINKEDKDDISKTSAKNDKNHEKENLKEDSNEKHKDEVFLVRADLNWLYDYLQLKRSNGDKDTPYLHTLLADAHIEVPKNEMIKRNPVLEARCVKLRSQQEAREYRKMTKGVDNVRMRFPEDSISYQLKQMNRQLIAIGQFIISIFAGFLFGFRGVEWMVGNLDFGFRLLLGVMCALVIALAEIYFLAKKLNEELCIPETVQLGGPLKFAENSKNGLEKQHQD</sequence>
<keyword evidence="6 9" id="KW-1133">Transmembrane helix</keyword>
<feature type="compositionally biased region" description="Basic and acidic residues" evidence="8">
    <location>
        <begin position="207"/>
        <end position="228"/>
    </location>
</feature>
<dbReference type="GO" id="GO:0030133">
    <property type="term" value="C:transport vesicle"/>
    <property type="evidence" value="ECO:0007669"/>
    <property type="project" value="InterPro"/>
</dbReference>
<evidence type="ECO:0000256" key="3">
    <source>
        <dbReference type="ARBA" id="ARBA00019580"/>
    </source>
</evidence>
<dbReference type="EMBL" id="OV170224">
    <property type="protein sequence ID" value="CAH0724681.1"/>
    <property type="molecule type" value="Genomic_DNA"/>
</dbReference>
<dbReference type="PANTHER" id="PTHR31394">
    <property type="entry name" value="TRANSMEMBRANE PROTEIN 199"/>
    <property type="match status" value="1"/>
</dbReference>
<evidence type="ECO:0000313" key="11">
    <source>
        <dbReference type="Proteomes" id="UP000838878"/>
    </source>
</evidence>
<evidence type="ECO:0000256" key="5">
    <source>
        <dbReference type="ARBA" id="ARBA00022824"/>
    </source>
</evidence>
<keyword evidence="5" id="KW-0256">Endoplasmic reticulum</keyword>
<gene>
    <name evidence="10" type="ORF">BINO364_LOCUS10361</name>
</gene>
<dbReference type="GO" id="GO:0005789">
    <property type="term" value="C:endoplasmic reticulum membrane"/>
    <property type="evidence" value="ECO:0007669"/>
    <property type="project" value="UniProtKB-SubCell"/>
</dbReference>
<comment type="subcellular location">
    <subcellularLocation>
        <location evidence="1">Endoplasmic reticulum membrane</location>
        <topology evidence="1">Multi-pass membrane protein</topology>
    </subcellularLocation>
</comment>
<evidence type="ECO:0000256" key="1">
    <source>
        <dbReference type="ARBA" id="ARBA00004477"/>
    </source>
</evidence>
<evidence type="ECO:0000256" key="2">
    <source>
        <dbReference type="ARBA" id="ARBA00010754"/>
    </source>
</evidence>
<feature type="transmembrane region" description="Helical" evidence="9">
    <location>
        <begin position="396"/>
        <end position="414"/>
    </location>
</feature>
<evidence type="ECO:0000256" key="7">
    <source>
        <dbReference type="ARBA" id="ARBA00023136"/>
    </source>
</evidence>
<feature type="compositionally biased region" description="Basic and acidic residues" evidence="8">
    <location>
        <begin position="247"/>
        <end position="293"/>
    </location>
</feature>
<evidence type="ECO:0000256" key="4">
    <source>
        <dbReference type="ARBA" id="ARBA00022692"/>
    </source>
</evidence>
<accession>A0A8J9YFW5</accession>